<keyword evidence="3" id="KW-0378">Hydrolase</keyword>
<proteinExistence type="inferred from homology"/>
<feature type="domain" description="GH16" evidence="2">
    <location>
        <begin position="19"/>
        <end position="262"/>
    </location>
</feature>
<reference evidence="3 4" key="1">
    <citation type="submission" date="2018-07" db="EMBL/GenBank/DDBJ databases">
        <title>Freshwater and sediment microbial communities from various areas in North America, analyzing microbe dynamics in response to fracking.</title>
        <authorList>
            <person name="Lamendella R."/>
        </authorList>
    </citation>
    <scope>NUCLEOTIDE SEQUENCE [LARGE SCALE GENOMIC DNA]</scope>
    <source>
        <strain evidence="3 4">160A</strain>
    </source>
</reference>
<dbReference type="InterPro" id="IPR050546">
    <property type="entry name" value="Glycosyl_Hydrlase_16"/>
</dbReference>
<dbReference type="Pfam" id="PF00722">
    <property type="entry name" value="Glyco_hydro_16"/>
    <property type="match status" value="1"/>
</dbReference>
<dbReference type="PROSITE" id="PS51257">
    <property type="entry name" value="PROKAR_LIPOPROTEIN"/>
    <property type="match status" value="1"/>
</dbReference>
<keyword evidence="4" id="KW-1185">Reference proteome</keyword>
<comment type="similarity">
    <text evidence="1">Belongs to the glycosyl hydrolase 16 family.</text>
</comment>
<dbReference type="SUPFAM" id="SSF49899">
    <property type="entry name" value="Concanavalin A-like lectins/glucanases"/>
    <property type="match status" value="1"/>
</dbReference>
<dbReference type="GO" id="GO:0004553">
    <property type="term" value="F:hydrolase activity, hydrolyzing O-glycosyl compounds"/>
    <property type="evidence" value="ECO:0007669"/>
    <property type="project" value="InterPro"/>
</dbReference>
<accession>A0A368US13</accession>
<dbReference type="Proteomes" id="UP000252733">
    <property type="component" value="Unassembled WGS sequence"/>
</dbReference>
<dbReference type="PANTHER" id="PTHR10963:SF55">
    <property type="entry name" value="GLYCOSIDE HYDROLASE FAMILY 16 PROTEIN"/>
    <property type="match status" value="1"/>
</dbReference>
<evidence type="ECO:0000313" key="4">
    <source>
        <dbReference type="Proteomes" id="UP000252733"/>
    </source>
</evidence>
<dbReference type="InterPro" id="IPR000757">
    <property type="entry name" value="Beta-glucanase-like"/>
</dbReference>
<name>A0A368US13_9BACT</name>
<dbReference type="AlphaFoldDB" id="A0A368US13"/>
<sequence>MKHLQIYLFFLIAISVSCSSGKDEDTPKRKIIWQDEFNEDGTPDPEKWTFAGRNTPDWACYCTDDPSTAFVRDGKLHLVGKLSENPEDTAKYNTGCISTKEKFDFKYGRIEVKAKLSKGKGSWPAIWMMPSENKYGGWPHSGEIDIMEHLNFDNFVYQTVHSEYVDIQNKRQNPDYSTTASFKEGDFNTYGMEWYPDSIVFMINNKKKLTYPKVEKEGAAQWPFDQPFYIILDQALGGNWVGEIIDEDLPVTMEVDWVRVYQ</sequence>
<dbReference type="EMBL" id="QPIZ01000017">
    <property type="protein sequence ID" value="RCW31572.1"/>
    <property type="molecule type" value="Genomic_DNA"/>
</dbReference>
<evidence type="ECO:0000313" key="3">
    <source>
        <dbReference type="EMBL" id="RCW31572.1"/>
    </source>
</evidence>
<evidence type="ECO:0000259" key="2">
    <source>
        <dbReference type="PROSITE" id="PS51762"/>
    </source>
</evidence>
<evidence type="ECO:0000256" key="1">
    <source>
        <dbReference type="ARBA" id="ARBA00006865"/>
    </source>
</evidence>
<dbReference type="Gene3D" id="2.60.120.200">
    <property type="match status" value="1"/>
</dbReference>
<gene>
    <name evidence="3" type="ORF">DFO77_11714</name>
</gene>
<dbReference type="PROSITE" id="PS51762">
    <property type="entry name" value="GH16_2"/>
    <property type="match status" value="1"/>
</dbReference>
<protein>
    <submittedName>
        <fullName evidence="3">Glycosyl hydrolase family 16</fullName>
    </submittedName>
</protein>
<comment type="caution">
    <text evidence="3">The sequence shown here is derived from an EMBL/GenBank/DDBJ whole genome shotgun (WGS) entry which is preliminary data.</text>
</comment>
<organism evidence="3 4">
    <name type="scientific">Marinilabilia salmonicolor</name>
    <dbReference type="NCBI Taxonomy" id="989"/>
    <lineage>
        <taxon>Bacteria</taxon>
        <taxon>Pseudomonadati</taxon>
        <taxon>Bacteroidota</taxon>
        <taxon>Bacteroidia</taxon>
        <taxon>Marinilabiliales</taxon>
        <taxon>Marinilabiliaceae</taxon>
        <taxon>Marinilabilia</taxon>
    </lineage>
</organism>
<dbReference type="PANTHER" id="PTHR10963">
    <property type="entry name" value="GLYCOSYL HYDROLASE-RELATED"/>
    <property type="match status" value="1"/>
</dbReference>
<dbReference type="CDD" id="cd08023">
    <property type="entry name" value="GH16_laminarinase_like"/>
    <property type="match status" value="1"/>
</dbReference>
<dbReference type="GO" id="GO:0005975">
    <property type="term" value="P:carbohydrate metabolic process"/>
    <property type="evidence" value="ECO:0007669"/>
    <property type="project" value="InterPro"/>
</dbReference>
<dbReference type="RefSeq" id="WP_114437383.1">
    <property type="nucleotide sequence ID" value="NZ_QPIZ01000017.1"/>
</dbReference>
<dbReference type="InterPro" id="IPR013320">
    <property type="entry name" value="ConA-like_dom_sf"/>
</dbReference>